<evidence type="ECO:0000259" key="11">
    <source>
        <dbReference type="Pfam" id="PF05697"/>
    </source>
</evidence>
<evidence type="ECO:0000256" key="6">
    <source>
        <dbReference type="ARBA" id="ARBA00023186"/>
    </source>
</evidence>
<evidence type="ECO:0000256" key="2">
    <source>
        <dbReference type="ARBA" id="ARBA00005464"/>
    </source>
</evidence>
<dbReference type="Pfam" id="PF05697">
    <property type="entry name" value="Trigger_N"/>
    <property type="match status" value="1"/>
</dbReference>
<dbReference type="SUPFAM" id="SSF54534">
    <property type="entry name" value="FKBP-like"/>
    <property type="match status" value="1"/>
</dbReference>
<comment type="function">
    <text evidence="9">Involved in protein export. Acts as a chaperone by maintaining the newly synthesized protein in an open conformation. Functions as a peptidyl-prolyl cis-trans isomerase.</text>
</comment>
<dbReference type="InterPro" id="IPR005215">
    <property type="entry name" value="Trig_fac"/>
</dbReference>
<dbReference type="Pfam" id="PF05698">
    <property type="entry name" value="Trigger_C"/>
    <property type="match status" value="1"/>
</dbReference>
<evidence type="ECO:0000256" key="9">
    <source>
        <dbReference type="HAMAP-Rule" id="MF_00303"/>
    </source>
</evidence>
<dbReference type="PIRSF" id="PIRSF003095">
    <property type="entry name" value="Trigger_factor"/>
    <property type="match status" value="1"/>
</dbReference>
<dbReference type="OrthoDB" id="9767721at2"/>
<keyword evidence="9" id="KW-0131">Cell cycle</keyword>
<feature type="domain" description="Trigger factor C-terminal" evidence="12">
    <location>
        <begin position="264"/>
        <end position="420"/>
    </location>
</feature>
<keyword evidence="10" id="KW-0175">Coiled coil</keyword>
<dbReference type="EMBL" id="BAFH01000004">
    <property type="protein sequence ID" value="GAB63790.1"/>
    <property type="molecule type" value="Genomic_DNA"/>
</dbReference>
<evidence type="ECO:0000256" key="8">
    <source>
        <dbReference type="ARBA" id="ARBA00029986"/>
    </source>
</evidence>
<evidence type="ECO:0000256" key="7">
    <source>
        <dbReference type="ARBA" id="ARBA00023235"/>
    </source>
</evidence>
<dbReference type="GO" id="GO:0051301">
    <property type="term" value="P:cell division"/>
    <property type="evidence" value="ECO:0007669"/>
    <property type="project" value="UniProtKB-KW"/>
</dbReference>
<keyword evidence="9" id="KW-0132">Cell division</keyword>
<comment type="caution">
    <text evidence="13">The sequence shown here is derived from an EMBL/GenBank/DDBJ whole genome shotgun (WGS) entry which is preliminary data.</text>
</comment>
<evidence type="ECO:0000256" key="3">
    <source>
        <dbReference type="ARBA" id="ARBA00013194"/>
    </source>
</evidence>
<dbReference type="HAMAP" id="MF_00303">
    <property type="entry name" value="Trigger_factor_Tig"/>
    <property type="match status" value="1"/>
</dbReference>
<dbReference type="Gene3D" id="3.10.50.40">
    <property type="match status" value="1"/>
</dbReference>
<dbReference type="GO" id="GO:0051083">
    <property type="term" value="P:'de novo' cotranslational protein folding"/>
    <property type="evidence" value="ECO:0007669"/>
    <property type="project" value="TreeGrafter"/>
</dbReference>
<organism evidence="13 14">
    <name type="scientific">Candidatus Jettenia caeni</name>
    <dbReference type="NCBI Taxonomy" id="247490"/>
    <lineage>
        <taxon>Bacteria</taxon>
        <taxon>Pseudomonadati</taxon>
        <taxon>Planctomycetota</taxon>
        <taxon>Candidatus Brocadiia</taxon>
        <taxon>Candidatus Brocadiales</taxon>
        <taxon>Candidatus Brocadiaceae</taxon>
        <taxon>Candidatus Jettenia</taxon>
    </lineage>
</organism>
<dbReference type="PANTHER" id="PTHR30560">
    <property type="entry name" value="TRIGGER FACTOR CHAPERONE AND PEPTIDYL-PROLYL CIS/TRANS ISOMERASE"/>
    <property type="match status" value="1"/>
</dbReference>
<dbReference type="InterPro" id="IPR046357">
    <property type="entry name" value="PPIase_dom_sf"/>
</dbReference>
<evidence type="ECO:0000256" key="5">
    <source>
        <dbReference type="ARBA" id="ARBA00023110"/>
    </source>
</evidence>
<feature type="domain" description="Trigger factor ribosome-binding bacterial" evidence="11">
    <location>
        <begin position="1"/>
        <end position="144"/>
    </location>
</feature>
<dbReference type="GO" id="GO:0044183">
    <property type="term" value="F:protein folding chaperone"/>
    <property type="evidence" value="ECO:0007669"/>
    <property type="project" value="TreeGrafter"/>
</dbReference>
<dbReference type="PANTHER" id="PTHR30560:SF3">
    <property type="entry name" value="TRIGGER FACTOR-LIKE PROTEIN TIG, CHLOROPLASTIC"/>
    <property type="match status" value="1"/>
</dbReference>
<comment type="domain">
    <text evidence="9">Consists of 3 domains; the N-terminus binds the ribosome, the middle domain has PPIase activity, while the C-terminus has intrinsic chaperone activity on its own.</text>
</comment>
<feature type="coiled-coil region" evidence="10">
    <location>
        <begin position="227"/>
        <end position="282"/>
    </location>
</feature>
<keyword evidence="6 9" id="KW-0143">Chaperone</keyword>
<dbReference type="GO" id="GO:0003755">
    <property type="term" value="F:peptidyl-prolyl cis-trans isomerase activity"/>
    <property type="evidence" value="ECO:0007669"/>
    <property type="project" value="UniProtKB-UniRule"/>
</dbReference>
<keyword evidence="7 9" id="KW-0413">Isomerase</keyword>
<comment type="catalytic activity">
    <reaction evidence="1 9">
        <text>[protein]-peptidylproline (omega=180) = [protein]-peptidylproline (omega=0)</text>
        <dbReference type="Rhea" id="RHEA:16237"/>
        <dbReference type="Rhea" id="RHEA-COMP:10747"/>
        <dbReference type="Rhea" id="RHEA-COMP:10748"/>
        <dbReference type="ChEBI" id="CHEBI:83833"/>
        <dbReference type="ChEBI" id="CHEBI:83834"/>
        <dbReference type="EC" id="5.2.1.8"/>
    </reaction>
</comment>
<dbReference type="EC" id="5.2.1.8" evidence="3 9"/>
<keyword evidence="14" id="KW-1185">Reference proteome</keyword>
<comment type="similarity">
    <text evidence="2 9">Belongs to the FKBP-type PPIase family. Tig subfamily.</text>
</comment>
<proteinExistence type="inferred from homology"/>
<evidence type="ECO:0000313" key="14">
    <source>
        <dbReference type="Proteomes" id="UP000002985"/>
    </source>
</evidence>
<dbReference type="GO" id="GO:0043022">
    <property type="term" value="F:ribosome binding"/>
    <property type="evidence" value="ECO:0007669"/>
    <property type="project" value="TreeGrafter"/>
</dbReference>
<reference evidence="13 14" key="1">
    <citation type="journal article" date="2012" name="FEBS Lett.">
        <title>Anammox organism KSU-1 expresses a NirK-type copper-containing nitrite reductase instead of a NirS-type with cytochrome cd1.</title>
        <authorList>
            <person name="Hira D."/>
            <person name="Toh H."/>
            <person name="Migita C.T."/>
            <person name="Okubo H."/>
            <person name="Nishiyama T."/>
            <person name="Hattori M."/>
            <person name="Furukawa K."/>
            <person name="Fujii T."/>
        </authorList>
    </citation>
    <scope>NUCLEOTIDE SEQUENCE [LARGE SCALE GENOMIC DNA]</scope>
</reference>
<protein>
    <recommendedName>
        <fullName evidence="4 9">Trigger factor</fullName>
        <shortName evidence="9">TF</shortName>
        <ecNumber evidence="3 9">5.2.1.8</ecNumber>
    </recommendedName>
    <alternativeName>
        <fullName evidence="8 9">PPIase</fullName>
    </alternativeName>
</protein>
<evidence type="ECO:0000256" key="1">
    <source>
        <dbReference type="ARBA" id="ARBA00000971"/>
    </source>
</evidence>
<dbReference type="InterPro" id="IPR036611">
    <property type="entry name" value="Trigger_fac_ribosome-bd_sf"/>
</dbReference>
<accession>I3IPZ5</accession>
<keyword evidence="9" id="KW-0963">Cytoplasm</keyword>
<name>I3IPZ5_9BACT</name>
<dbReference type="SUPFAM" id="SSF109998">
    <property type="entry name" value="Triger factor/SurA peptide-binding domain-like"/>
    <property type="match status" value="1"/>
</dbReference>
<dbReference type="InterPro" id="IPR008881">
    <property type="entry name" value="Trigger_fac_ribosome-bd_bac"/>
</dbReference>
<evidence type="ECO:0000259" key="12">
    <source>
        <dbReference type="Pfam" id="PF05698"/>
    </source>
</evidence>
<sequence>MNVTIEDAGPCKKVLKFEIPKETIESEFEKKTVEVCDTIELPGFRKGHAPRKLVEKRFADQIKDEVRQSVVSDCYQKVIEEHKLNPVGNPKFGDIKFDIGQPFNFDVTLEVWPTFDVGQYKDLKLKKKSTTVTDEDIQKALHNMSLRKAQLTVVKDGNAAKGDQIICDGKVEVDGSTVLEDNDIEILVADGFAVFNTGIPDLVTKLEGTKSGEIRSIDVKLPDAFVKEEHRGKNAKLQLTVKEIKRLAVPEVNENFAKTLGFESLEDLKSKIQKQVEIEKRKWAEDDLRNQVLDILLDQTKFELPEDFVSYHTGKRVYKHQLDLLNRGMPLEEIQKQTENIKNASAESVMRELKASLILDKIAEKEKIFVTENEVEQRIADIARAYNTDTARVRKQLERQGSLSYLRNDMRENKVVNLILKEAHTEG</sequence>
<dbReference type="AlphaFoldDB" id="I3IPZ5"/>
<dbReference type="GO" id="GO:0043335">
    <property type="term" value="P:protein unfolding"/>
    <property type="evidence" value="ECO:0007669"/>
    <property type="project" value="TreeGrafter"/>
</dbReference>
<dbReference type="STRING" id="247490.KSU1_D0481"/>
<dbReference type="SUPFAM" id="SSF102735">
    <property type="entry name" value="Trigger factor ribosome-binding domain"/>
    <property type="match status" value="1"/>
</dbReference>
<evidence type="ECO:0000313" key="13">
    <source>
        <dbReference type="EMBL" id="GAB63790.1"/>
    </source>
</evidence>
<dbReference type="Gene3D" id="3.30.70.1050">
    <property type="entry name" value="Trigger factor ribosome-binding domain"/>
    <property type="match status" value="1"/>
</dbReference>
<dbReference type="GO" id="GO:0015031">
    <property type="term" value="P:protein transport"/>
    <property type="evidence" value="ECO:0007669"/>
    <property type="project" value="UniProtKB-UniRule"/>
</dbReference>
<evidence type="ECO:0000256" key="10">
    <source>
        <dbReference type="SAM" id="Coils"/>
    </source>
</evidence>
<dbReference type="GO" id="GO:0005737">
    <property type="term" value="C:cytoplasm"/>
    <property type="evidence" value="ECO:0007669"/>
    <property type="project" value="UniProtKB-SubCell"/>
</dbReference>
<gene>
    <name evidence="9" type="primary">tig</name>
    <name evidence="13" type="ORF">KSU1_D0481</name>
</gene>
<dbReference type="InterPro" id="IPR027304">
    <property type="entry name" value="Trigger_fact/SurA_dom_sf"/>
</dbReference>
<dbReference type="InterPro" id="IPR008880">
    <property type="entry name" value="Trigger_fac_C"/>
</dbReference>
<dbReference type="NCBIfam" id="TIGR00115">
    <property type="entry name" value="tig"/>
    <property type="match status" value="1"/>
</dbReference>
<comment type="subcellular location">
    <subcellularLocation>
        <location evidence="9">Cytoplasm</location>
    </subcellularLocation>
    <text evidence="9">About half TF is bound to the ribosome near the polypeptide exit tunnel while the other half is free in the cytoplasm.</text>
</comment>
<evidence type="ECO:0000256" key="4">
    <source>
        <dbReference type="ARBA" id="ARBA00016902"/>
    </source>
</evidence>
<dbReference type="Gene3D" id="1.10.3120.10">
    <property type="entry name" value="Trigger factor, C-terminal domain"/>
    <property type="match status" value="1"/>
</dbReference>
<keyword evidence="5 9" id="KW-0697">Rotamase</keyword>
<dbReference type="Proteomes" id="UP000002985">
    <property type="component" value="Unassembled WGS sequence"/>
</dbReference>
<dbReference type="eggNOG" id="COG0544">
    <property type="taxonomic scope" value="Bacteria"/>
</dbReference>
<dbReference type="InterPro" id="IPR037041">
    <property type="entry name" value="Trigger_fac_C_sf"/>
</dbReference>